<organism evidence="10 11">
    <name type="scientific">Kockovaella imperatae</name>
    <dbReference type="NCBI Taxonomy" id="4999"/>
    <lineage>
        <taxon>Eukaryota</taxon>
        <taxon>Fungi</taxon>
        <taxon>Dikarya</taxon>
        <taxon>Basidiomycota</taxon>
        <taxon>Agaricomycotina</taxon>
        <taxon>Tremellomycetes</taxon>
        <taxon>Tremellales</taxon>
        <taxon>Cuniculitremaceae</taxon>
        <taxon>Kockovaella</taxon>
    </lineage>
</organism>
<evidence type="ECO:0000313" key="11">
    <source>
        <dbReference type="Proteomes" id="UP000193218"/>
    </source>
</evidence>
<evidence type="ECO:0000256" key="1">
    <source>
        <dbReference type="ARBA" id="ARBA00004477"/>
    </source>
</evidence>
<comment type="caution">
    <text evidence="10">The sequence shown here is derived from an EMBL/GenBank/DDBJ whole genome shotgun (WGS) entry which is preliminary data.</text>
</comment>
<keyword evidence="6 9" id="KW-1133">Transmembrane helix</keyword>
<comment type="subcellular location">
    <subcellularLocation>
        <location evidence="1">Endoplasmic reticulum membrane</location>
        <topology evidence="1">Multi-pass membrane protein</topology>
    </subcellularLocation>
</comment>
<evidence type="ECO:0000256" key="4">
    <source>
        <dbReference type="ARBA" id="ARBA00022801"/>
    </source>
</evidence>
<dbReference type="GO" id="GO:0042500">
    <property type="term" value="F:aspartic endopeptidase activity, intramembrane cleaving"/>
    <property type="evidence" value="ECO:0007669"/>
    <property type="project" value="InterPro"/>
</dbReference>
<dbReference type="STRING" id="4999.A0A1Y1UCN8"/>
<dbReference type="PANTHER" id="PTHR12174:SF23">
    <property type="entry name" value="MINOR HISTOCOMPATIBILITY ANTIGEN H13"/>
    <property type="match status" value="1"/>
</dbReference>
<keyword evidence="3 9" id="KW-0812">Transmembrane</keyword>
<evidence type="ECO:0000256" key="9">
    <source>
        <dbReference type="SAM" id="Phobius"/>
    </source>
</evidence>
<feature type="compositionally biased region" description="Basic residues" evidence="8">
    <location>
        <begin position="424"/>
        <end position="434"/>
    </location>
</feature>
<feature type="transmembrane region" description="Helical" evidence="9">
    <location>
        <begin position="321"/>
        <end position="339"/>
    </location>
</feature>
<feature type="transmembrane region" description="Helical" evidence="9">
    <location>
        <begin position="177"/>
        <end position="195"/>
    </location>
</feature>
<feature type="transmembrane region" description="Helical" evidence="9">
    <location>
        <begin position="200"/>
        <end position="220"/>
    </location>
</feature>
<feature type="transmembrane region" description="Helical" evidence="9">
    <location>
        <begin position="102"/>
        <end position="126"/>
    </location>
</feature>
<comment type="similarity">
    <text evidence="2">Belongs to the peptidase A22B family.</text>
</comment>
<evidence type="ECO:0000256" key="7">
    <source>
        <dbReference type="ARBA" id="ARBA00023136"/>
    </source>
</evidence>
<dbReference type="Proteomes" id="UP000193218">
    <property type="component" value="Unassembled WGS sequence"/>
</dbReference>
<dbReference type="GeneID" id="33558309"/>
<dbReference type="InterPro" id="IPR006639">
    <property type="entry name" value="Preselin/SPP"/>
</dbReference>
<gene>
    <name evidence="10" type="ORF">BD324DRAFT_632233</name>
</gene>
<dbReference type="FunCoup" id="A0A1Y1UCN8">
    <property type="interactions" value="155"/>
</dbReference>
<name>A0A1Y1UCN8_9TREE</name>
<evidence type="ECO:0000313" key="10">
    <source>
        <dbReference type="EMBL" id="ORX35297.1"/>
    </source>
</evidence>
<feature type="transmembrane region" description="Helical" evidence="9">
    <location>
        <begin position="292"/>
        <end position="315"/>
    </location>
</feature>
<feature type="transmembrane region" description="Helical" evidence="9">
    <location>
        <begin position="147"/>
        <end position="171"/>
    </location>
</feature>
<keyword evidence="11" id="KW-1185">Reference proteome</keyword>
<dbReference type="GO" id="GO:0098554">
    <property type="term" value="C:cytoplasmic side of endoplasmic reticulum membrane"/>
    <property type="evidence" value="ECO:0007669"/>
    <property type="project" value="TreeGrafter"/>
</dbReference>
<feature type="region of interest" description="Disordered" evidence="8">
    <location>
        <begin position="372"/>
        <end position="434"/>
    </location>
</feature>
<keyword evidence="4" id="KW-0378">Hydrolase</keyword>
<dbReference type="Pfam" id="PF04258">
    <property type="entry name" value="Peptidase_A22B"/>
    <property type="match status" value="1"/>
</dbReference>
<protein>
    <submittedName>
        <fullName evidence="10">Signal peptide peptidase-domain-containing protein</fullName>
    </submittedName>
</protein>
<dbReference type="GO" id="GO:0033619">
    <property type="term" value="P:membrane protein proteolysis"/>
    <property type="evidence" value="ECO:0007669"/>
    <property type="project" value="TreeGrafter"/>
</dbReference>
<evidence type="ECO:0000256" key="2">
    <source>
        <dbReference type="ARBA" id="ARBA00006859"/>
    </source>
</evidence>
<feature type="transmembrane region" description="Helical" evidence="9">
    <location>
        <begin position="248"/>
        <end position="271"/>
    </location>
</feature>
<dbReference type="SMART" id="SM00730">
    <property type="entry name" value="PSN"/>
    <property type="match status" value="1"/>
</dbReference>
<feature type="transmembrane region" description="Helical" evidence="9">
    <location>
        <begin position="73"/>
        <end position="90"/>
    </location>
</feature>
<dbReference type="InParanoid" id="A0A1Y1UCN8"/>
<sequence length="434" mass="47543">MDYGMLSAYFQLGFQALFPLVVGSFKSLQTPASTKAKRRAARHAAPELSENDDEDDNDSDEDLSETLSWTDSLAVPILGSVALLSLWLLIKYVGKEWVSFCLGVYFSVFSVFALHSTSSTLVNFILRKLGSKPSVYHIRISTNLKQLAHTAVTLPTVLLIPLAIALPSLYLPLGRPFWISNILALSLATTTLSLLKLDSFLTAFSLLALLLVYDVFWVFATPVMVDVARGVDAPIKLLAPKSGSSLDFAMLGLGDIIVPGLVIALCLRFDMYRHTVSHPTHQITRHDAFGRAYWYVAMTSYILGMAGTMSIVHWSGKAQPALLYLSPACILGPLLFALARGEFKLFWGFSDAPGDESQKSKLDETIEAPSEAAMRAKQGILEDQAEKTDQMAENVSHPVQQEEEDDSWMDGTGVATGGGEEKSRKTKKKGAKKK</sequence>
<dbReference type="EMBL" id="NBSH01000011">
    <property type="protein sequence ID" value="ORX35297.1"/>
    <property type="molecule type" value="Genomic_DNA"/>
</dbReference>
<evidence type="ECO:0000256" key="8">
    <source>
        <dbReference type="SAM" id="MobiDB-lite"/>
    </source>
</evidence>
<accession>A0A1Y1UCN8</accession>
<reference evidence="10 11" key="1">
    <citation type="submission" date="2017-03" db="EMBL/GenBank/DDBJ databases">
        <title>Widespread Adenine N6-methylation of Active Genes in Fungi.</title>
        <authorList>
            <consortium name="DOE Joint Genome Institute"/>
            <person name="Mondo S.J."/>
            <person name="Dannebaum R.O."/>
            <person name="Kuo R.C."/>
            <person name="Louie K.B."/>
            <person name="Bewick A.J."/>
            <person name="Labutti K."/>
            <person name="Haridas S."/>
            <person name="Kuo A."/>
            <person name="Salamov A."/>
            <person name="Ahrendt S.R."/>
            <person name="Lau R."/>
            <person name="Bowen B.P."/>
            <person name="Lipzen A."/>
            <person name="Sullivan W."/>
            <person name="Andreopoulos W.B."/>
            <person name="Clum A."/>
            <person name="Lindquist E."/>
            <person name="Daum C."/>
            <person name="Northen T.R."/>
            <person name="Ramamoorthy G."/>
            <person name="Schmitz R.J."/>
            <person name="Gryganskyi A."/>
            <person name="Culley D."/>
            <person name="Magnuson J."/>
            <person name="James T.Y."/>
            <person name="O'Malley M.A."/>
            <person name="Stajich J.E."/>
            <person name="Spatafora J.W."/>
            <person name="Visel A."/>
            <person name="Grigoriev I.V."/>
        </authorList>
    </citation>
    <scope>NUCLEOTIDE SEQUENCE [LARGE SCALE GENOMIC DNA]</scope>
    <source>
        <strain evidence="10 11">NRRL Y-17943</strain>
    </source>
</reference>
<dbReference type="RefSeq" id="XP_021869487.1">
    <property type="nucleotide sequence ID" value="XM_022016500.1"/>
</dbReference>
<evidence type="ECO:0000256" key="5">
    <source>
        <dbReference type="ARBA" id="ARBA00022824"/>
    </source>
</evidence>
<evidence type="ECO:0000256" key="6">
    <source>
        <dbReference type="ARBA" id="ARBA00022989"/>
    </source>
</evidence>
<dbReference type="AlphaFoldDB" id="A0A1Y1UCN8"/>
<dbReference type="InterPro" id="IPR007369">
    <property type="entry name" value="Peptidase_A22B_SPP"/>
</dbReference>
<evidence type="ECO:0000256" key="3">
    <source>
        <dbReference type="ARBA" id="ARBA00022692"/>
    </source>
</evidence>
<dbReference type="GO" id="GO:0006465">
    <property type="term" value="P:signal peptide processing"/>
    <property type="evidence" value="ECO:0007669"/>
    <property type="project" value="TreeGrafter"/>
</dbReference>
<keyword evidence="7 9" id="KW-0472">Membrane</keyword>
<feature type="compositionally biased region" description="Acidic residues" evidence="8">
    <location>
        <begin position="49"/>
        <end position="63"/>
    </location>
</feature>
<keyword evidence="5" id="KW-0256">Endoplasmic reticulum</keyword>
<feature type="region of interest" description="Disordered" evidence="8">
    <location>
        <begin position="39"/>
        <end position="63"/>
    </location>
</feature>
<dbReference type="OrthoDB" id="29661at2759"/>
<dbReference type="GO" id="GO:0098553">
    <property type="term" value="C:lumenal side of endoplasmic reticulum membrane"/>
    <property type="evidence" value="ECO:0007669"/>
    <property type="project" value="TreeGrafter"/>
</dbReference>
<dbReference type="PANTHER" id="PTHR12174">
    <property type="entry name" value="SIGNAL PEPTIDE PEPTIDASE"/>
    <property type="match status" value="1"/>
</dbReference>
<proteinExistence type="inferred from homology"/>